<dbReference type="Proteomes" id="UP000238288">
    <property type="component" value="Chromosome PCAR9a"/>
</dbReference>
<sequence length="74" mass="8554">MCSSPKSSRAVKKSAINFNDELTQEQRLRFAAKANLAQERRAQREATHKRYEKKYTPVKKPATGLFSWLQQLVS</sequence>
<dbReference type="GeneID" id="93664578"/>
<evidence type="ECO:0000313" key="3">
    <source>
        <dbReference type="Proteomes" id="UP000238288"/>
    </source>
</evidence>
<dbReference type="Proteomes" id="UP000615003">
    <property type="component" value="Unassembled WGS sequence"/>
</dbReference>
<keyword evidence="4" id="KW-1185">Reference proteome</keyword>
<dbReference type="EMBL" id="LT965928">
    <property type="protein sequence ID" value="SOU41891.1"/>
    <property type="molecule type" value="Genomic_DNA"/>
</dbReference>
<proteinExistence type="predicted"/>
<dbReference type="RefSeq" id="WP_058548053.1">
    <property type="nucleotide sequence ID" value="NZ_AQGW01000013.1"/>
</dbReference>
<dbReference type="OrthoDB" id="6293437at2"/>
<name>A0A2K4XC45_PSEVC</name>
<organism evidence="2 3">
    <name type="scientific">Pseudoalteromonas carrageenovora IAM 12662</name>
    <dbReference type="NCBI Taxonomy" id="1314868"/>
    <lineage>
        <taxon>Bacteria</taxon>
        <taxon>Pseudomonadati</taxon>
        <taxon>Pseudomonadota</taxon>
        <taxon>Gammaproteobacteria</taxon>
        <taxon>Alteromonadales</taxon>
        <taxon>Pseudoalteromonadaceae</taxon>
        <taxon>Pseudoalteromonas</taxon>
    </lineage>
</organism>
<evidence type="ECO:0000313" key="4">
    <source>
        <dbReference type="Proteomes" id="UP000615003"/>
    </source>
</evidence>
<evidence type="ECO:0000313" key="2">
    <source>
        <dbReference type="EMBL" id="SOU41891.1"/>
    </source>
</evidence>
<dbReference type="EMBL" id="AQGW01000013">
    <property type="protein sequence ID" value="MBE0380747.1"/>
    <property type="molecule type" value="Genomic_DNA"/>
</dbReference>
<protein>
    <submittedName>
        <fullName evidence="2">Uncharacterized protein</fullName>
    </submittedName>
</protein>
<gene>
    <name evidence="2" type="ORF">PCAR9_A31086</name>
    <name evidence="1" type="ORF">PCARR_a2409</name>
</gene>
<reference evidence="2 3" key="2">
    <citation type="submission" date="2017-11" db="EMBL/GenBank/DDBJ databases">
        <authorList>
            <person name="Han C.G."/>
        </authorList>
    </citation>
    <scope>NUCLEOTIDE SEQUENCE [LARGE SCALE GENOMIC DNA]</scope>
    <source>
        <strain evidence="3">ATCC 43555</strain>
        <strain evidence="2">ATCC43555</strain>
    </source>
</reference>
<evidence type="ECO:0000313" key="1">
    <source>
        <dbReference type="EMBL" id="MBE0380747.1"/>
    </source>
</evidence>
<dbReference type="AlphaFoldDB" id="A0A2K4XC45"/>
<reference evidence="1 4" key="1">
    <citation type="submission" date="2015-06" db="EMBL/GenBank/DDBJ databases">
        <title>Genome sequence of Pseudoalteromonas carrageenovora.</title>
        <authorList>
            <person name="Xie B.-B."/>
            <person name="Rong J.-C."/>
            <person name="Qin Q.-L."/>
            <person name="Zhang Y.-Z."/>
        </authorList>
    </citation>
    <scope>NUCLEOTIDE SEQUENCE [LARGE SCALE GENOMIC DNA]</scope>
    <source>
        <strain evidence="1 4">IAM 12662</strain>
    </source>
</reference>
<accession>A0A2K4XC45</accession>